<dbReference type="PANTHER" id="PTHR16305">
    <property type="entry name" value="TESTICULAR SOLUBLE ADENYLYL CYCLASE"/>
    <property type="match status" value="1"/>
</dbReference>
<comment type="caution">
    <text evidence="6">The sequence shown here is derived from an EMBL/GenBank/DDBJ whole genome shotgun (WGS) entry which is preliminary data.</text>
</comment>
<dbReference type="AlphaFoldDB" id="A0A8J4PJU9"/>
<dbReference type="FunFam" id="3.30.70.1230:FF:000017">
    <property type="entry name" value="Adenylate cyclase type 10"/>
    <property type="match status" value="1"/>
</dbReference>
<keyword evidence="2" id="KW-0067">ATP-binding</keyword>
<dbReference type="GO" id="GO:0004016">
    <property type="term" value="F:adenylate cyclase activity"/>
    <property type="evidence" value="ECO:0007669"/>
    <property type="project" value="TreeGrafter"/>
</dbReference>
<dbReference type="GO" id="GO:0005737">
    <property type="term" value="C:cytoplasm"/>
    <property type="evidence" value="ECO:0007669"/>
    <property type="project" value="TreeGrafter"/>
</dbReference>
<evidence type="ECO:0000256" key="3">
    <source>
        <dbReference type="ARBA" id="ARBA00023239"/>
    </source>
</evidence>
<evidence type="ECO:0000256" key="2">
    <source>
        <dbReference type="ARBA" id="ARBA00022840"/>
    </source>
</evidence>
<keyword evidence="1" id="KW-0547">Nucleotide-binding</keyword>
<organism evidence="6 7">
    <name type="scientific">Aptenodytes patagonicus</name>
    <name type="common">King penguin</name>
    <dbReference type="NCBI Taxonomy" id="9234"/>
    <lineage>
        <taxon>Eukaryota</taxon>
        <taxon>Metazoa</taxon>
        <taxon>Chordata</taxon>
        <taxon>Craniata</taxon>
        <taxon>Vertebrata</taxon>
        <taxon>Euteleostomi</taxon>
        <taxon>Archelosauria</taxon>
        <taxon>Archosauria</taxon>
        <taxon>Dinosauria</taxon>
        <taxon>Saurischia</taxon>
        <taxon>Theropoda</taxon>
        <taxon>Coelurosauria</taxon>
        <taxon>Aves</taxon>
        <taxon>Neognathae</taxon>
        <taxon>Neoaves</taxon>
        <taxon>Aequornithes</taxon>
        <taxon>Sphenisciformes</taxon>
        <taxon>Spheniscidae</taxon>
        <taxon>Aptenodytes</taxon>
    </lineage>
</organism>
<evidence type="ECO:0000256" key="4">
    <source>
        <dbReference type="SAM" id="MobiDB-lite"/>
    </source>
</evidence>
<protein>
    <submittedName>
        <fullName evidence="6">Adenylate cyclase type 10</fullName>
    </submittedName>
</protein>
<reference evidence="6" key="1">
    <citation type="journal article" date="2019" name="Gigascience">
        <title>High-coverage genomes to elucidate the evolution of penguins.</title>
        <authorList>
            <person name="Pan H."/>
            <person name="Cole T.L."/>
            <person name="Bi X."/>
            <person name="Fang M."/>
            <person name="Zhou C."/>
            <person name="Yang Z."/>
            <person name="Ksepka D.T."/>
            <person name="Hart T."/>
            <person name="Bouzat J.L."/>
            <person name="Argilla L.S."/>
            <person name="Bertelsen M.F."/>
            <person name="Boersma P.D."/>
            <person name="Bost C.A."/>
            <person name="Cherel Y."/>
            <person name="Dann P."/>
            <person name="Fiddaman S.R."/>
            <person name="Howard P."/>
            <person name="Labuschagne K."/>
            <person name="Mattern T."/>
            <person name="Miller G."/>
            <person name="Parker P."/>
            <person name="Phillips R.A."/>
            <person name="Quillfeldt P."/>
            <person name="Ryan P.G."/>
            <person name="Taylor H."/>
            <person name="Thompson D.R."/>
            <person name="Young M.J."/>
            <person name="Ellegaard M.R."/>
            <person name="Gilbert M.T.P."/>
            <person name="Sinding M.S."/>
            <person name="Pacheco G."/>
            <person name="Shepherd L.D."/>
            <person name="Tennyson A.J.D."/>
            <person name="Grosser S."/>
            <person name="Kay E."/>
            <person name="Nupen L.J."/>
            <person name="Ellenberg U."/>
            <person name="Houston D.M."/>
            <person name="Reeve A.H."/>
            <person name="Johnson K."/>
            <person name="Masello J.F."/>
            <person name="Stracke T."/>
            <person name="McKinlay B."/>
            <person name="Borboroglu P.G."/>
            <person name="Zhang D.X."/>
            <person name="Zhang G."/>
        </authorList>
    </citation>
    <scope>NUCLEOTIDE SEQUENCE</scope>
    <source>
        <strain evidence="6">KP FORT 001</strain>
    </source>
</reference>
<dbReference type="Pfam" id="PF13191">
    <property type="entry name" value="AAA_16"/>
    <property type="match status" value="1"/>
</dbReference>
<dbReference type="Gene3D" id="3.30.70.1230">
    <property type="entry name" value="Nucleotide cyclase"/>
    <property type="match status" value="1"/>
</dbReference>
<dbReference type="GO" id="GO:0035556">
    <property type="term" value="P:intracellular signal transduction"/>
    <property type="evidence" value="ECO:0007669"/>
    <property type="project" value="InterPro"/>
</dbReference>
<dbReference type="CDD" id="cd07302">
    <property type="entry name" value="CHD"/>
    <property type="match status" value="1"/>
</dbReference>
<dbReference type="GO" id="GO:0005524">
    <property type="term" value="F:ATP binding"/>
    <property type="evidence" value="ECO:0007669"/>
    <property type="project" value="UniProtKB-KW"/>
</dbReference>
<keyword evidence="7" id="KW-1185">Reference proteome</keyword>
<dbReference type="PANTHER" id="PTHR16305:SF28">
    <property type="entry name" value="GUANYLATE CYCLASE DOMAIN-CONTAINING PROTEIN"/>
    <property type="match status" value="1"/>
</dbReference>
<dbReference type="GO" id="GO:0009190">
    <property type="term" value="P:cyclic nucleotide biosynthetic process"/>
    <property type="evidence" value="ECO:0007669"/>
    <property type="project" value="InterPro"/>
</dbReference>
<feature type="domain" description="Guanylate cyclase" evidence="5">
    <location>
        <begin position="110"/>
        <end position="246"/>
    </location>
</feature>
<feature type="non-terminal residue" evidence="6">
    <location>
        <position position="1"/>
    </location>
</feature>
<evidence type="ECO:0000259" key="5">
    <source>
        <dbReference type="PROSITE" id="PS50125"/>
    </source>
</evidence>
<dbReference type="EMBL" id="VULM01000037">
    <property type="protein sequence ID" value="KAF1669080.1"/>
    <property type="molecule type" value="Genomic_DNA"/>
</dbReference>
<dbReference type="SUPFAM" id="SSF52540">
    <property type="entry name" value="P-loop containing nucleoside triphosphate hydrolases"/>
    <property type="match status" value="1"/>
</dbReference>
<dbReference type="InterPro" id="IPR001054">
    <property type="entry name" value="A/G_cyclase"/>
</dbReference>
<dbReference type="PROSITE" id="PS50125">
    <property type="entry name" value="GUANYLATE_CYCLASE_2"/>
    <property type="match status" value="1"/>
</dbReference>
<dbReference type="SUPFAM" id="SSF55073">
    <property type="entry name" value="Nucleotide cyclase"/>
    <property type="match status" value="1"/>
</dbReference>
<dbReference type="InterPro" id="IPR027417">
    <property type="entry name" value="P-loop_NTPase"/>
</dbReference>
<dbReference type="InterPro" id="IPR029787">
    <property type="entry name" value="Nucleotide_cyclase"/>
</dbReference>
<evidence type="ECO:0000256" key="1">
    <source>
        <dbReference type="ARBA" id="ARBA00022741"/>
    </source>
</evidence>
<gene>
    <name evidence="6" type="primary">ADCY10_0</name>
    <name evidence="6" type="ORF">FQA23_0012463</name>
</gene>
<name>A0A8J4PJU9_APTPA</name>
<dbReference type="Pfam" id="PF00211">
    <property type="entry name" value="Guanylate_cyc"/>
    <property type="match status" value="1"/>
</dbReference>
<evidence type="ECO:0000313" key="7">
    <source>
        <dbReference type="Proteomes" id="UP000751161"/>
    </source>
</evidence>
<proteinExistence type="predicted"/>
<feature type="region of interest" description="Disordered" evidence="4">
    <location>
        <begin position="706"/>
        <end position="736"/>
    </location>
</feature>
<dbReference type="InterPro" id="IPR041664">
    <property type="entry name" value="AAA_16"/>
</dbReference>
<accession>A0A8J4PJU9</accession>
<dbReference type="Proteomes" id="UP000751161">
    <property type="component" value="Unassembled WGS sequence"/>
</dbReference>
<keyword evidence="3" id="KW-0456">Lyase</keyword>
<sequence length="1006" mass="112053">LTVGDKRRQYFLICGQALGEVCEAEQLANAGEVILSATSWELCEQHRLRTKRLAGKRAVKSHPPSNQLHFLSSGAMRPAFLLPNDYDAEEVLRQYIPEAALRKLDDSVPLDLFSELRPVTSLFIQLRLAEDKTTVEVYTILRNASRMMREILCPHKGELNKVLRFDKGCTFLCVFGLAGEKLPYESLHALQSAIQIFNSCSTMLGEREAVSVAVTSGTVFCGLTGHPVRYEYTVIGQKVNLAARMMVHYPGLVSCDAVTYATSRLPPYYFRELPAREMKGLRHPGTVYQYVGIPEESKRDGSLLFSTRQQLVFLFVFPGREKEIDLFVSCLKAYKALGERHILAFEGPMGSGKSHLLTELAYLGQAAGHRVVAMELLEVNVRQSFSAIRTLTARALGLQDCELCSDRQCMLQTKLRGTIEESSYCLLNDVFLVKFPVSDKVREMPESQRKTELHSTWAKVLEKAIGAEFGIFVIDNAHFIDPASWSIMSPLLQDVSLFTVMSLAPGYARTESFCKAAAENTTSQQITCLHLDELKPSAMVQKVCQGLGVVSISRDLARFLIQRSLGVPYYCEELLRCLCCNDMLLFRNRRRGEKAEDNWENLIIEASALAATSSSSTGNDGRVCIIRPDVNLENTMLPASLKEIALAQLDRIKPLKQMVLKFAAVIGPVFTTQLLSHILPTGVRPKMNCLLNTLVSDNILKRLKSTEVPEDVQDPTKGPATSLRAERGVERPSLSKTTVEQQSGVLAFCVLLLREAAYELWPERQRVALHCKCAAFLEQHAHKCKSCSQGDFVAFHRFAVTSTQDGGSPHGPAAQGDSRSWEALVLAGEQLKRARTHGTEGRFLAKSEETTELPSKTDGKHNGTCECKAIVESVLVPLARHYMAMGDAARAFYYLLECAAAYLHVSNSYMALMKLNEAEVLRSSVEKKVNVIARFEEATFFSLKGEVCCHMGRLKLAKKMIRKALSLLKRQFPRTSVGAFVKPQLEKFQCAAYVARRASSLPQEAR</sequence>
<feature type="non-terminal residue" evidence="6">
    <location>
        <position position="1006"/>
    </location>
</feature>
<evidence type="ECO:0000313" key="6">
    <source>
        <dbReference type="EMBL" id="KAF1669080.1"/>
    </source>
</evidence>